<protein>
    <recommendedName>
        <fullName evidence="5">CENP-V/GFA domain-containing protein</fullName>
    </recommendedName>
</protein>
<dbReference type="GO" id="GO:0016846">
    <property type="term" value="F:carbon-sulfur lyase activity"/>
    <property type="evidence" value="ECO:0007669"/>
    <property type="project" value="InterPro"/>
</dbReference>
<sequence length="151" mass="16899">MKGSCFCGAWKFRVKEGAKPSFSVYCHCRLCTKFYGAVTALVGWSKGDLDVSEGEENLKGFKSSEAMTRFHCTQCGGPAYNQSHMEGNEFRDLPLLLFDSKEEGSHEIDNYDVLRPKAHIHFAPTEMDSVWFEDGLPKFSGFPGSPIVQKT</sequence>
<evidence type="ECO:0000256" key="1">
    <source>
        <dbReference type="ARBA" id="ARBA00005495"/>
    </source>
</evidence>
<keyword evidence="4" id="KW-0456">Lyase</keyword>
<dbReference type="PANTHER" id="PTHR33337">
    <property type="entry name" value="GFA DOMAIN-CONTAINING PROTEIN"/>
    <property type="match status" value="1"/>
</dbReference>
<dbReference type="VEuPathDB" id="CryptoDB:Cvel_34073"/>
<dbReference type="PROSITE" id="PS51891">
    <property type="entry name" value="CENP_V_GFA"/>
    <property type="match status" value="1"/>
</dbReference>
<reference evidence="6" key="1">
    <citation type="submission" date="2014-11" db="EMBL/GenBank/DDBJ databases">
        <authorList>
            <person name="Otto D Thomas"/>
            <person name="Naeem Raeece"/>
        </authorList>
    </citation>
    <scope>NUCLEOTIDE SEQUENCE</scope>
</reference>
<dbReference type="PANTHER" id="PTHR33337:SF40">
    <property type="entry name" value="CENP-V_GFA DOMAIN-CONTAINING PROTEIN-RELATED"/>
    <property type="match status" value="1"/>
</dbReference>
<comment type="similarity">
    <text evidence="1">Belongs to the Gfa family.</text>
</comment>
<evidence type="ECO:0000256" key="2">
    <source>
        <dbReference type="ARBA" id="ARBA00022723"/>
    </source>
</evidence>
<keyword evidence="3" id="KW-0862">Zinc</keyword>
<dbReference type="Gene3D" id="3.90.1590.10">
    <property type="entry name" value="glutathione-dependent formaldehyde- activating enzyme (gfa)"/>
    <property type="match status" value="1"/>
</dbReference>
<dbReference type="PhylomeDB" id="A0A0G4HZR4"/>
<dbReference type="InterPro" id="IPR006913">
    <property type="entry name" value="CENP-V/GFA"/>
</dbReference>
<dbReference type="Pfam" id="PF04828">
    <property type="entry name" value="GFA"/>
    <property type="match status" value="1"/>
</dbReference>
<evidence type="ECO:0000259" key="5">
    <source>
        <dbReference type="PROSITE" id="PS51891"/>
    </source>
</evidence>
<organism evidence="6">
    <name type="scientific">Chromera velia CCMP2878</name>
    <dbReference type="NCBI Taxonomy" id="1169474"/>
    <lineage>
        <taxon>Eukaryota</taxon>
        <taxon>Sar</taxon>
        <taxon>Alveolata</taxon>
        <taxon>Colpodellida</taxon>
        <taxon>Chromeraceae</taxon>
        <taxon>Chromera</taxon>
    </lineage>
</organism>
<keyword evidence="2" id="KW-0479">Metal-binding</keyword>
<proteinExistence type="inferred from homology"/>
<accession>A0A0G4HZR4</accession>
<evidence type="ECO:0000313" key="6">
    <source>
        <dbReference type="EMBL" id="CEM50048.1"/>
    </source>
</evidence>
<dbReference type="AlphaFoldDB" id="A0A0G4HZR4"/>
<evidence type="ECO:0000256" key="3">
    <source>
        <dbReference type="ARBA" id="ARBA00022833"/>
    </source>
</evidence>
<dbReference type="InterPro" id="IPR011057">
    <property type="entry name" value="Mss4-like_sf"/>
</dbReference>
<dbReference type="EMBL" id="CDMZ01004535">
    <property type="protein sequence ID" value="CEM50048.1"/>
    <property type="molecule type" value="Genomic_DNA"/>
</dbReference>
<dbReference type="GO" id="GO:0046872">
    <property type="term" value="F:metal ion binding"/>
    <property type="evidence" value="ECO:0007669"/>
    <property type="project" value="UniProtKB-KW"/>
</dbReference>
<dbReference type="SUPFAM" id="SSF51316">
    <property type="entry name" value="Mss4-like"/>
    <property type="match status" value="1"/>
</dbReference>
<name>A0A0G4HZR4_9ALVE</name>
<feature type="domain" description="CENP-V/GFA" evidence="5">
    <location>
        <begin position="1"/>
        <end position="112"/>
    </location>
</feature>
<gene>
    <name evidence="6" type="ORF">Cvel_34073</name>
</gene>
<evidence type="ECO:0000256" key="4">
    <source>
        <dbReference type="ARBA" id="ARBA00023239"/>
    </source>
</evidence>